<keyword evidence="1" id="KW-0119">Carbohydrate metabolism</keyword>
<sequence length="386" mass="39360">MRILGMISGTSHDGIDVAVVDLVERDGTLELALRHRDAVAYEPGLRSRIIAALPPASVDLAEVCALDTLIGQAFAEAAAAACDAAGAVDLIVSHGQTVFHWVEGDHALGTLQLGQPAWIAERTGVAVVSDVRSRDIAAGGHGAPLASTIDALLLAGRPGRPAALNLGGISNATVVDPESVRAWDIGPANALLDAVIVDRSAHPAGYDDGGALAAAGTVDEALLAVLLEEPYYRVAPPKSTGKELFHLDYVNDALRRSGREDIATNDLLATLARLTIVTVADALVADGVTEIFVSGGGAHNPVLLGGIAELTGAILAPTDALGLPGDDKEAVLMAVIGWMTVHGVPSSIPTATGARGSRLLGSITPGARPLAFPAPVTAPTALRVVD</sequence>
<dbReference type="PANTHER" id="PTHR30605:SF0">
    <property type="entry name" value="ANHYDRO-N-ACETYLMURAMIC ACID KINASE"/>
    <property type="match status" value="1"/>
</dbReference>
<dbReference type="Gene3D" id="3.30.420.40">
    <property type="match status" value="2"/>
</dbReference>
<evidence type="ECO:0000313" key="4">
    <source>
        <dbReference type="Proteomes" id="UP000292686"/>
    </source>
</evidence>
<dbReference type="EMBL" id="JACCBI010000001">
    <property type="protein sequence ID" value="NYD67451.1"/>
    <property type="molecule type" value="Genomic_DNA"/>
</dbReference>
<comment type="pathway">
    <text evidence="1">Cell wall biogenesis; peptidoglycan recycling.</text>
</comment>
<dbReference type="Proteomes" id="UP000292686">
    <property type="component" value="Unassembled WGS sequence"/>
</dbReference>
<dbReference type="InterPro" id="IPR005338">
    <property type="entry name" value="Anhydro_N_Ac-Mur_kinase"/>
</dbReference>
<dbReference type="InterPro" id="IPR043129">
    <property type="entry name" value="ATPase_NBD"/>
</dbReference>
<name>A0A4Q2M7T2_9MICO</name>
<proteinExistence type="inferred from homology"/>
<comment type="caution">
    <text evidence="3">The sequence shown here is derived from an EMBL/GenBank/DDBJ whole genome shotgun (WGS) entry which is preliminary data.</text>
</comment>
<reference evidence="2 5" key="2">
    <citation type="submission" date="2020-07" db="EMBL/GenBank/DDBJ databases">
        <title>Sequencing the genomes of 1000 actinobacteria strains.</title>
        <authorList>
            <person name="Klenk H.-P."/>
        </authorList>
    </citation>
    <scope>NUCLEOTIDE SEQUENCE [LARGE SCALE GENOMIC DNA]</scope>
    <source>
        <strain evidence="2 5">DSM 23870</strain>
    </source>
</reference>
<dbReference type="AlphaFoldDB" id="A0A4Q2M7T2"/>
<comment type="function">
    <text evidence="1">Catalyzes the specific phosphorylation of 1,6-anhydro-N-acetylmuramic acid (anhMurNAc) with the simultaneous cleavage of the 1,6-anhydro ring, generating MurNAc-6-P. Is required for the utilization of anhMurNAc either imported from the medium or derived from its own cell wall murein, and thus plays a role in cell wall recycling.</text>
</comment>
<dbReference type="GO" id="GO:0009254">
    <property type="term" value="P:peptidoglycan turnover"/>
    <property type="evidence" value="ECO:0007669"/>
    <property type="project" value="UniProtKB-UniRule"/>
</dbReference>
<comment type="catalytic activity">
    <reaction evidence="1">
        <text>1,6-anhydro-N-acetyl-beta-muramate + ATP + H2O = N-acetyl-D-muramate 6-phosphate + ADP + H(+)</text>
        <dbReference type="Rhea" id="RHEA:24952"/>
        <dbReference type="ChEBI" id="CHEBI:15377"/>
        <dbReference type="ChEBI" id="CHEBI:15378"/>
        <dbReference type="ChEBI" id="CHEBI:30616"/>
        <dbReference type="ChEBI" id="CHEBI:58690"/>
        <dbReference type="ChEBI" id="CHEBI:58722"/>
        <dbReference type="ChEBI" id="CHEBI:456216"/>
        <dbReference type="EC" id="2.7.1.170"/>
    </reaction>
</comment>
<feature type="binding site" evidence="1">
    <location>
        <begin position="9"/>
        <end position="16"/>
    </location>
    <ligand>
        <name>ATP</name>
        <dbReference type="ChEBI" id="CHEBI:30616"/>
    </ligand>
</feature>
<comment type="similarity">
    <text evidence="1">Belongs to the anhydro-N-acetylmuramic acid kinase family.</text>
</comment>
<dbReference type="Pfam" id="PF03702">
    <property type="entry name" value="AnmK"/>
    <property type="match status" value="1"/>
</dbReference>
<dbReference type="HAMAP" id="MF_01270">
    <property type="entry name" value="AnhMurNAc_kinase"/>
    <property type="match status" value="1"/>
</dbReference>
<evidence type="ECO:0000313" key="2">
    <source>
        <dbReference type="EMBL" id="NYD67451.1"/>
    </source>
</evidence>
<dbReference type="SUPFAM" id="SSF53067">
    <property type="entry name" value="Actin-like ATPase domain"/>
    <property type="match status" value="1"/>
</dbReference>
<evidence type="ECO:0000256" key="1">
    <source>
        <dbReference type="HAMAP-Rule" id="MF_01270"/>
    </source>
</evidence>
<dbReference type="Proteomes" id="UP000581087">
    <property type="component" value="Unassembled WGS sequence"/>
</dbReference>
<dbReference type="GO" id="GO:0016773">
    <property type="term" value="F:phosphotransferase activity, alcohol group as acceptor"/>
    <property type="evidence" value="ECO:0007669"/>
    <property type="project" value="UniProtKB-UniRule"/>
</dbReference>
<dbReference type="EC" id="2.7.1.170" evidence="1"/>
<dbReference type="UniPathway" id="UPA00544"/>
<evidence type="ECO:0000313" key="5">
    <source>
        <dbReference type="Proteomes" id="UP000581087"/>
    </source>
</evidence>
<keyword evidence="1" id="KW-0067">ATP-binding</keyword>
<dbReference type="RefSeq" id="WP_129172589.1">
    <property type="nucleotide sequence ID" value="NZ_SDPM01000001.1"/>
</dbReference>
<dbReference type="GO" id="GO:0016301">
    <property type="term" value="F:kinase activity"/>
    <property type="evidence" value="ECO:0007669"/>
    <property type="project" value="UniProtKB-KW"/>
</dbReference>
<organism evidence="3 4">
    <name type="scientific">Agromyces atrinae</name>
    <dbReference type="NCBI Taxonomy" id="592376"/>
    <lineage>
        <taxon>Bacteria</taxon>
        <taxon>Bacillati</taxon>
        <taxon>Actinomycetota</taxon>
        <taxon>Actinomycetes</taxon>
        <taxon>Micrococcales</taxon>
        <taxon>Microbacteriaceae</taxon>
        <taxon>Agromyces</taxon>
    </lineage>
</organism>
<keyword evidence="1" id="KW-0547">Nucleotide-binding</keyword>
<keyword evidence="4" id="KW-1185">Reference proteome</keyword>
<evidence type="ECO:0000313" key="3">
    <source>
        <dbReference type="EMBL" id="RXZ88324.1"/>
    </source>
</evidence>
<dbReference type="UniPathway" id="UPA00343"/>
<dbReference type="OrthoDB" id="9763949at2"/>
<gene>
    <name evidence="1" type="primary">anmK</name>
    <name evidence="2" type="ORF">BJ972_001970</name>
    <name evidence="3" type="ORF">ESP50_03890</name>
</gene>
<reference evidence="3 4" key="1">
    <citation type="submission" date="2019-01" db="EMBL/GenBank/DDBJ databases">
        <title>Agromyces.</title>
        <authorList>
            <person name="Li J."/>
        </authorList>
    </citation>
    <scope>NUCLEOTIDE SEQUENCE [LARGE SCALE GENOMIC DNA]</scope>
    <source>
        <strain evidence="3 4">DSM 23870</strain>
    </source>
</reference>
<dbReference type="PANTHER" id="PTHR30605">
    <property type="entry name" value="ANHYDRO-N-ACETYLMURAMIC ACID KINASE"/>
    <property type="match status" value="1"/>
</dbReference>
<keyword evidence="1 3" id="KW-0418">Kinase</keyword>
<accession>A0A4Q2M7T2</accession>
<dbReference type="GO" id="GO:0006040">
    <property type="term" value="P:amino sugar metabolic process"/>
    <property type="evidence" value="ECO:0007669"/>
    <property type="project" value="InterPro"/>
</dbReference>
<dbReference type="NCBIfam" id="NF007146">
    <property type="entry name" value="PRK09585.2-6"/>
    <property type="match status" value="1"/>
</dbReference>
<dbReference type="GO" id="GO:0005524">
    <property type="term" value="F:ATP binding"/>
    <property type="evidence" value="ECO:0007669"/>
    <property type="project" value="UniProtKB-UniRule"/>
</dbReference>
<protein>
    <recommendedName>
        <fullName evidence="1">Anhydro-N-acetylmuramic acid kinase</fullName>
        <ecNumber evidence="1">2.7.1.170</ecNumber>
    </recommendedName>
    <alternativeName>
        <fullName evidence="1">AnhMurNAc kinase</fullName>
    </alternativeName>
</protein>
<comment type="pathway">
    <text evidence="1">Amino-sugar metabolism; 1,6-anhydro-N-acetylmuramate degradation.</text>
</comment>
<dbReference type="GO" id="GO:0097175">
    <property type="term" value="P:1,6-anhydro-N-acetyl-beta-muramic acid catabolic process"/>
    <property type="evidence" value="ECO:0007669"/>
    <property type="project" value="UniProtKB-UniRule"/>
</dbReference>
<dbReference type="EMBL" id="SDPM01000001">
    <property type="protein sequence ID" value="RXZ88324.1"/>
    <property type="molecule type" value="Genomic_DNA"/>
</dbReference>
<keyword evidence="1 3" id="KW-0808">Transferase</keyword>